<name>J9G4J5_9ZZZZ</name>
<sequence length="50" mass="5529">MSVVFGFATDSYPLYTGVTPESVQALPRTLYPFSLSRSLDHAAHCLVRVK</sequence>
<reference evidence="1" key="1">
    <citation type="journal article" date="2012" name="PLoS ONE">
        <title>Gene sets for utilization of primary and secondary nutrition supplies in the distal gut of endangered iberian lynx.</title>
        <authorList>
            <person name="Alcaide M."/>
            <person name="Messina E."/>
            <person name="Richter M."/>
            <person name="Bargiela R."/>
            <person name="Peplies J."/>
            <person name="Huws S.A."/>
            <person name="Newbold C.J."/>
            <person name="Golyshin P.N."/>
            <person name="Simon M.A."/>
            <person name="Lopez G."/>
            <person name="Yakimov M.M."/>
            <person name="Ferrer M."/>
        </authorList>
    </citation>
    <scope>NUCLEOTIDE SEQUENCE</scope>
</reference>
<protein>
    <submittedName>
        <fullName evidence="1">Uncharacterized protein</fullName>
    </submittedName>
</protein>
<comment type="caution">
    <text evidence="1">The sequence shown here is derived from an EMBL/GenBank/DDBJ whole genome shotgun (WGS) entry which is preliminary data.</text>
</comment>
<dbReference type="AlphaFoldDB" id="J9G4J5"/>
<accession>J9G4J5</accession>
<evidence type="ECO:0000313" key="1">
    <source>
        <dbReference type="EMBL" id="EJW96737.1"/>
    </source>
</evidence>
<dbReference type="EMBL" id="AMCI01005134">
    <property type="protein sequence ID" value="EJW96737.1"/>
    <property type="molecule type" value="Genomic_DNA"/>
</dbReference>
<gene>
    <name evidence="1" type="ORF">EVA_15155</name>
</gene>
<proteinExistence type="predicted"/>
<organism evidence="1">
    <name type="scientific">gut metagenome</name>
    <dbReference type="NCBI Taxonomy" id="749906"/>
    <lineage>
        <taxon>unclassified sequences</taxon>
        <taxon>metagenomes</taxon>
        <taxon>organismal metagenomes</taxon>
    </lineage>
</organism>